<dbReference type="PANTHER" id="PTHR40660">
    <property type="entry name" value="5'-PHOSPHATE OXIDASE PUTATIVE DOMAIN-CONTAINING PROTEIN-RELATED"/>
    <property type="match status" value="1"/>
</dbReference>
<accession>A0A318HP76</accession>
<reference evidence="2 3" key="2">
    <citation type="submission" date="2018-06" db="EMBL/GenBank/DDBJ databases">
        <title>Sequencing of bacterial isolates from soil warming experiment in Harvard Forest, Massachusetts, USA.</title>
        <authorList>
            <person name="Deangelis K.PhD."/>
        </authorList>
    </citation>
    <scope>NUCLEOTIDE SEQUENCE [LARGE SCALE GENOMIC DNA]</scope>
    <source>
        <strain evidence="2 3">GAS496</strain>
    </source>
</reference>
<comment type="caution">
    <text evidence="2">The sequence shown here is derived from an EMBL/GenBank/DDBJ whole genome shotgun (WGS) entry which is preliminary data.</text>
</comment>
<dbReference type="PANTHER" id="PTHR40660:SF1">
    <property type="entry name" value="5'-PHOSPHATE OXIDASE PUTATIVE DOMAIN-CONTAINING PROTEIN-RELATED"/>
    <property type="match status" value="1"/>
</dbReference>
<dbReference type="AlphaFoldDB" id="A0A318HP76"/>
<dbReference type="EMBL" id="QJJU01000003">
    <property type="protein sequence ID" value="PXX11275.1"/>
    <property type="molecule type" value="Genomic_DNA"/>
</dbReference>
<dbReference type="InterPro" id="IPR011576">
    <property type="entry name" value="Pyridox_Oxase_N"/>
</dbReference>
<dbReference type="RefSeq" id="WP_110315328.1">
    <property type="nucleotide sequence ID" value="NZ_QJJU01000003.1"/>
</dbReference>
<reference evidence="3" key="1">
    <citation type="submission" date="2018-05" db="EMBL/GenBank/DDBJ databases">
        <authorList>
            <person name="Deangelis K."/>
            <person name="Huntemann M."/>
            <person name="Clum A."/>
            <person name="Pillay M."/>
            <person name="Palaniappan K."/>
            <person name="Varghese N."/>
            <person name="Mikhailova N."/>
            <person name="Stamatis D."/>
            <person name="Reddy T."/>
            <person name="Daum C."/>
            <person name="Shapiro N."/>
            <person name="Ivanova N."/>
            <person name="Kyrpides N."/>
            <person name="Woyke T."/>
        </authorList>
    </citation>
    <scope>NUCLEOTIDE SEQUENCE [LARGE SCALE GENOMIC DNA]</scope>
    <source>
        <strain evidence="3">GAS496</strain>
    </source>
</reference>
<proteinExistence type="predicted"/>
<protein>
    <recommendedName>
        <fullName evidence="1">Pyridoxamine 5'-phosphate oxidase N-terminal domain-containing protein</fullName>
    </recommendedName>
</protein>
<evidence type="ECO:0000313" key="2">
    <source>
        <dbReference type="EMBL" id="PXX11275.1"/>
    </source>
</evidence>
<gene>
    <name evidence="2" type="ORF">C8E89_103364</name>
</gene>
<feature type="domain" description="Pyridoxamine 5'-phosphate oxidase N-terminal" evidence="1">
    <location>
        <begin position="3"/>
        <end position="119"/>
    </location>
</feature>
<evidence type="ECO:0000259" key="1">
    <source>
        <dbReference type="Pfam" id="PF01243"/>
    </source>
</evidence>
<name>A0A318HP76_9MYCO</name>
<sequence length="158" mass="17770">MKLSDEMQRVVREQRLGFVATVTPDGLPNLSPKGTTRLWDDERLFFADIASPGTVANLRANPHVDVNVVDPILRKGFRFKGTATVYTSGEMYDHGLRILREQGSTTNRERVRSIVVIDVTDAAELVSPAYDDGATELAISQRWIDYYTGLHRLELPHD</sequence>
<dbReference type="OrthoDB" id="6196741at2"/>
<dbReference type="Pfam" id="PF01243">
    <property type="entry name" value="PNPOx_N"/>
    <property type="match status" value="1"/>
</dbReference>
<keyword evidence="3" id="KW-1185">Reference proteome</keyword>
<dbReference type="InterPro" id="IPR012349">
    <property type="entry name" value="Split_barrel_FMN-bd"/>
</dbReference>
<dbReference type="SUPFAM" id="SSF50475">
    <property type="entry name" value="FMN-binding split barrel"/>
    <property type="match status" value="1"/>
</dbReference>
<organism evidence="2 3">
    <name type="scientific">Mycolicibacterium moriokaense</name>
    <dbReference type="NCBI Taxonomy" id="39691"/>
    <lineage>
        <taxon>Bacteria</taxon>
        <taxon>Bacillati</taxon>
        <taxon>Actinomycetota</taxon>
        <taxon>Actinomycetes</taxon>
        <taxon>Mycobacteriales</taxon>
        <taxon>Mycobacteriaceae</taxon>
        <taxon>Mycolicibacterium</taxon>
    </lineage>
</organism>
<dbReference type="Gene3D" id="2.30.110.10">
    <property type="entry name" value="Electron Transport, Fmn-binding Protein, Chain A"/>
    <property type="match status" value="1"/>
</dbReference>
<dbReference type="Proteomes" id="UP000247781">
    <property type="component" value="Unassembled WGS sequence"/>
</dbReference>
<evidence type="ECO:0000313" key="3">
    <source>
        <dbReference type="Proteomes" id="UP000247781"/>
    </source>
</evidence>